<accession>Q5NXB4</accession>
<evidence type="ECO:0008006" key="3">
    <source>
        <dbReference type="Google" id="ProtNLM"/>
    </source>
</evidence>
<sequence>MQVSVNTEEAPFRASHAILLYGQRRPSYASVHSVGVDSSGELSIEAGVPATVDGLRKMFDSLDPSRSARPVFLEPNVLSQGPGWLVWWMKPQTRRVWFESKEIKLETAEVPHPGLVFAVTQEEWRVFAVQGRSRPRPGTKLYQAPYWNVWKGGRICAGSARLPSAGLQADPSGWEESFFSSRFSHPNIHEKDALVKYKGGSAKFWNAMLSGKFKSFPQEVLVPAELTVRDLLAQIGGRL</sequence>
<gene>
    <name evidence="1" type="ORF">p1B75</name>
</gene>
<geneLocation type="plasmid" evidence="2">
    <name>pAzo1</name>
</geneLocation>
<protein>
    <recommendedName>
        <fullName evidence="3">PRTRC system protein B</fullName>
    </recommendedName>
</protein>
<dbReference type="RefSeq" id="WP_011254877.1">
    <property type="nucleotide sequence ID" value="NC_006823.1"/>
</dbReference>
<dbReference type="NCBIfam" id="TIGR03737">
    <property type="entry name" value="PRTRC_B"/>
    <property type="match status" value="1"/>
</dbReference>
<dbReference type="Proteomes" id="UP000006552">
    <property type="component" value="Plasmid 1"/>
</dbReference>
<dbReference type="KEGG" id="eba:p1B75"/>
<evidence type="ECO:0000313" key="1">
    <source>
        <dbReference type="EMBL" id="CAI10300.1"/>
    </source>
</evidence>
<dbReference type="OrthoDB" id="8556159at2"/>
<dbReference type="AlphaFoldDB" id="Q5NXB4"/>
<dbReference type="EMBL" id="CR555307">
    <property type="protein sequence ID" value="CAI10300.1"/>
    <property type="molecule type" value="Genomic_DNA"/>
</dbReference>
<name>Q5NXB4_AROAE</name>
<dbReference type="InterPro" id="IPR032787">
    <property type="entry name" value="Prok-E2_D"/>
</dbReference>
<keyword evidence="2" id="KW-1185">Reference proteome</keyword>
<proteinExistence type="predicted"/>
<evidence type="ECO:0000313" key="2">
    <source>
        <dbReference type="Proteomes" id="UP000006552"/>
    </source>
</evidence>
<dbReference type="HOGENOM" id="CLU_085624_0_0_4"/>
<dbReference type="Pfam" id="PF14460">
    <property type="entry name" value="Prok-E2_D"/>
    <property type="match status" value="1"/>
</dbReference>
<keyword evidence="1" id="KW-0614">Plasmid</keyword>
<organism evidence="1 2">
    <name type="scientific">Aromatoleum aromaticum (strain DSM 19018 / LMG 30748 / EbN1)</name>
    <name type="common">Azoarcus sp. (strain EbN1)</name>
    <dbReference type="NCBI Taxonomy" id="76114"/>
    <lineage>
        <taxon>Bacteria</taxon>
        <taxon>Pseudomonadati</taxon>
        <taxon>Pseudomonadota</taxon>
        <taxon>Betaproteobacteria</taxon>
        <taxon>Rhodocyclales</taxon>
        <taxon>Rhodocyclaceae</taxon>
        <taxon>Aromatoleum</taxon>
    </lineage>
</organism>
<reference evidence="1 2" key="1">
    <citation type="journal article" date="2005" name="Arch. Microbiol.">
        <title>The genome sequence of an anaerobic aromatic-degrading denitrifying bacterium, strain EbN1.</title>
        <authorList>
            <person name="Rabus R."/>
            <person name="Kube M."/>
            <person name="Heider J."/>
            <person name="Beck A."/>
            <person name="Heitmann K."/>
            <person name="Widdel F."/>
            <person name="Reinhardt R."/>
        </authorList>
    </citation>
    <scope>NUCLEOTIDE SEQUENCE [LARGE SCALE GENOMIC DNA]</scope>
    <source>
        <strain evidence="1 2">EbN1</strain>
        <plasmid evidence="2">Plasmid pAzo1</plasmid>
    </source>
</reference>
<dbReference type="InterPro" id="IPR022280">
    <property type="entry name" value="PRTRC_protein-B"/>
</dbReference>